<evidence type="ECO:0000259" key="5">
    <source>
        <dbReference type="PROSITE" id="PS50048"/>
    </source>
</evidence>
<dbReference type="PANTHER" id="PTHR31001:SF90">
    <property type="entry name" value="CENTROMERE DNA-BINDING PROTEIN COMPLEX CBF3 SUBUNIT B"/>
    <property type="match status" value="1"/>
</dbReference>
<feature type="region of interest" description="Disordered" evidence="4">
    <location>
        <begin position="22"/>
        <end position="92"/>
    </location>
</feature>
<dbReference type="Gene3D" id="4.10.240.10">
    <property type="entry name" value="Zn(2)-C6 fungal-type DNA-binding domain"/>
    <property type="match status" value="1"/>
</dbReference>
<dbReference type="InterPro" id="IPR036864">
    <property type="entry name" value="Zn2-C6_fun-type_DNA-bd_sf"/>
</dbReference>
<evidence type="ECO:0000256" key="4">
    <source>
        <dbReference type="SAM" id="MobiDB-lite"/>
    </source>
</evidence>
<evidence type="ECO:0000313" key="7">
    <source>
        <dbReference type="Proteomes" id="UP000198372"/>
    </source>
</evidence>
<dbReference type="InterPro" id="IPR001138">
    <property type="entry name" value="Zn2Cys6_DnaBD"/>
</dbReference>
<accession>A0A238F3N9</accession>
<dbReference type="Proteomes" id="UP000198372">
    <property type="component" value="Unassembled WGS sequence"/>
</dbReference>
<dbReference type="InterPro" id="IPR050613">
    <property type="entry name" value="Sec_Metabolite_Reg"/>
</dbReference>
<feature type="compositionally biased region" description="Polar residues" evidence="4">
    <location>
        <begin position="30"/>
        <end position="39"/>
    </location>
</feature>
<dbReference type="AlphaFoldDB" id="A0A238F3N9"/>
<dbReference type="CDD" id="cd12148">
    <property type="entry name" value="fungal_TF_MHR"/>
    <property type="match status" value="1"/>
</dbReference>
<dbReference type="OrthoDB" id="2534594at2759"/>
<comment type="subcellular location">
    <subcellularLocation>
        <location evidence="1">Nucleus</location>
    </subcellularLocation>
</comment>
<dbReference type="GO" id="GO:0003677">
    <property type="term" value="F:DNA binding"/>
    <property type="evidence" value="ECO:0007669"/>
    <property type="project" value="InterPro"/>
</dbReference>
<feature type="domain" description="Zn(2)-C6 fungal-type" evidence="5">
    <location>
        <begin position="100"/>
        <end position="132"/>
    </location>
</feature>
<keyword evidence="2" id="KW-0479">Metal-binding</keyword>
<dbReference type="GO" id="GO:0008270">
    <property type="term" value="F:zinc ion binding"/>
    <property type="evidence" value="ECO:0007669"/>
    <property type="project" value="InterPro"/>
</dbReference>
<evidence type="ECO:0000313" key="6">
    <source>
        <dbReference type="EMBL" id="SCV67647.1"/>
    </source>
</evidence>
<feature type="compositionally biased region" description="Polar residues" evidence="4">
    <location>
        <begin position="1046"/>
        <end position="1056"/>
    </location>
</feature>
<name>A0A238F3N9_9BASI</name>
<proteinExistence type="predicted"/>
<keyword evidence="3" id="KW-0539">Nucleus</keyword>
<feature type="compositionally biased region" description="Acidic residues" evidence="4">
    <location>
        <begin position="60"/>
        <end position="71"/>
    </location>
</feature>
<dbReference type="GO" id="GO:0000981">
    <property type="term" value="F:DNA-binding transcription factor activity, RNA polymerase II-specific"/>
    <property type="evidence" value="ECO:0007669"/>
    <property type="project" value="InterPro"/>
</dbReference>
<evidence type="ECO:0000256" key="1">
    <source>
        <dbReference type="ARBA" id="ARBA00004123"/>
    </source>
</evidence>
<feature type="region of interest" description="Disordered" evidence="4">
    <location>
        <begin position="196"/>
        <end position="221"/>
    </location>
</feature>
<keyword evidence="7" id="KW-1185">Reference proteome</keyword>
<gene>
    <name evidence="6" type="ORF">BQ2448_5258</name>
</gene>
<evidence type="ECO:0000256" key="3">
    <source>
        <dbReference type="ARBA" id="ARBA00023242"/>
    </source>
</evidence>
<feature type="region of interest" description="Disordered" evidence="4">
    <location>
        <begin position="241"/>
        <end position="303"/>
    </location>
</feature>
<reference evidence="7" key="1">
    <citation type="submission" date="2016-09" db="EMBL/GenBank/DDBJ databases">
        <authorList>
            <person name="Jeantristanb JTB J.-T."/>
            <person name="Ricardo R."/>
        </authorList>
    </citation>
    <scope>NUCLEOTIDE SEQUENCE [LARGE SCALE GENOMIC DNA]</scope>
</reference>
<dbReference type="GO" id="GO:0006351">
    <property type="term" value="P:DNA-templated transcription"/>
    <property type="evidence" value="ECO:0007669"/>
    <property type="project" value="InterPro"/>
</dbReference>
<dbReference type="EMBL" id="FMSP01000002">
    <property type="protein sequence ID" value="SCV67647.1"/>
    <property type="molecule type" value="Genomic_DNA"/>
</dbReference>
<dbReference type="PROSITE" id="PS50048">
    <property type="entry name" value="ZN2_CY6_FUNGAL_2"/>
    <property type="match status" value="1"/>
</dbReference>
<evidence type="ECO:0000256" key="2">
    <source>
        <dbReference type="ARBA" id="ARBA00022723"/>
    </source>
</evidence>
<dbReference type="GO" id="GO:0005634">
    <property type="term" value="C:nucleus"/>
    <property type="evidence" value="ECO:0007669"/>
    <property type="project" value="UniProtKB-SubCell"/>
</dbReference>
<sequence length="1080" mass="116828">MHASPPTYAPIRTTSAALVASTLASTSTSNRGPASTSAAGVQAPFRKRLPSTSAPHSPASDEEEDDYSDEDDGRRSSGYGRDGGNGLDGRKAKRARVSVSCKECKRRKIKCDRQMPICGPCDKRKQPEACTWDIFSGLTGAQDGILPPSIARSSDLDRAVARIEHIEHFLKRALPPNLAVFTPYSSREQAAGAYKQLEDGGPPRLGAGQLGLPGEPAASGQEEAFWEVEQAALNLENGVFGAAPKDGGSDRKAVASSSSSTTMAATVAGTRPSLLSNPSPGKPQRGPIPAGSHRPQPAATASRFGASSIELTKALTTIVATERPSETLSRAHLNVEFDATSLEIDKARSEELRRLIRALPSDRACTDYLVELYFGSIAWLFHHLHAPTFLIELDAFWRLCDEGRENEVDPCWLGLLLMVSGLRRMTLKRLCAELMMSALVLSQVICVALDSTRASRSPLSLDPPKANELGQLECFAPEEIEVLPERWFTASQRALRLAEWETIPRIRSIQTVVLYTQYLQLCSSTRGQPSQMAVWLAASIRLAQVMGLHVLGSNPEIMPPDDPAFPPGKCSIKRETAKRLWAVLVYQDWLGATSKNRCYQISPLHFDTDDPLNLNDSDLSSIDWKVNPAPHSVLTDSSSDRIRVAMARQVRKSFDEIVLMRSYSYEKVLELDRGYKTILESLPDQWTLESSTNGNEQPMLRFQRHFVIEGIHNRIFRLHRPFSTRGYTEAKYRPSTDACLKSSRIVIISTHNIADATRDIWYSYSHVMGAALVLFNDLFMSIDQDASDSEIDSKRKVLLLALEIFTKGSGDISSPSLQVVVQQGAKIMNGLFRAEESRRTGRAAQALLAASGGDVTLEGEQDGAPVESFADVLRRISRSLNTQSAPHRGTPPPTRNIPKKSGYLPGGLVPSSTSYYGTLPGMVGGFSQSPGTPLSAAFPLNPTSASPLNMILGGAGGGPVATNQYMGGQSYHEPATPTISAFETNPWPFPTGSGGADDDLSAQFLHELDLSSAMGLDGSVGDGVGLDGDGFWAPPPSLGTEGGLSNFGSSSTTVAPQPQRPWANGMQFTINNMGDVGGGW</sequence>
<feature type="region of interest" description="Disordered" evidence="4">
    <location>
        <begin position="880"/>
        <end position="902"/>
    </location>
</feature>
<dbReference type="InterPro" id="IPR007219">
    <property type="entry name" value="XnlR_reg_dom"/>
</dbReference>
<organism evidence="6 7">
    <name type="scientific">Microbotryum intermedium</name>
    <dbReference type="NCBI Taxonomy" id="269621"/>
    <lineage>
        <taxon>Eukaryota</taxon>
        <taxon>Fungi</taxon>
        <taxon>Dikarya</taxon>
        <taxon>Basidiomycota</taxon>
        <taxon>Pucciniomycotina</taxon>
        <taxon>Microbotryomycetes</taxon>
        <taxon>Microbotryales</taxon>
        <taxon>Microbotryaceae</taxon>
        <taxon>Microbotryum</taxon>
    </lineage>
</organism>
<dbReference type="SUPFAM" id="SSF57701">
    <property type="entry name" value="Zn2/Cys6 DNA-binding domain"/>
    <property type="match status" value="1"/>
</dbReference>
<feature type="region of interest" description="Disordered" evidence="4">
    <location>
        <begin position="1042"/>
        <end position="1066"/>
    </location>
</feature>
<dbReference type="PANTHER" id="PTHR31001">
    <property type="entry name" value="UNCHARACTERIZED TRANSCRIPTIONAL REGULATORY PROTEIN"/>
    <property type="match status" value="1"/>
</dbReference>
<dbReference type="Pfam" id="PF00172">
    <property type="entry name" value="Zn_clus"/>
    <property type="match status" value="1"/>
</dbReference>
<feature type="compositionally biased region" description="Low complexity" evidence="4">
    <location>
        <begin position="254"/>
        <end position="268"/>
    </location>
</feature>
<dbReference type="SMART" id="SM00066">
    <property type="entry name" value="GAL4"/>
    <property type="match status" value="1"/>
</dbReference>
<protein>
    <submittedName>
        <fullName evidence="6">BQ2448_5258 protein</fullName>
    </submittedName>
</protein>
<dbReference type="PROSITE" id="PS00463">
    <property type="entry name" value="ZN2_CY6_FUNGAL_1"/>
    <property type="match status" value="1"/>
</dbReference>
<dbReference type="SMART" id="SM00906">
    <property type="entry name" value="Fungal_trans"/>
    <property type="match status" value="1"/>
</dbReference>
<dbReference type="CDD" id="cd00067">
    <property type="entry name" value="GAL4"/>
    <property type="match status" value="1"/>
</dbReference>